<name>A0ABV2UYE2_9ACTN</name>
<dbReference type="SUPFAM" id="SSF46894">
    <property type="entry name" value="C-terminal effector domain of the bipartite response regulators"/>
    <property type="match status" value="1"/>
</dbReference>
<dbReference type="InterPro" id="IPR051797">
    <property type="entry name" value="TrmB-like"/>
</dbReference>
<reference evidence="2 3" key="1">
    <citation type="submission" date="2024-06" db="EMBL/GenBank/DDBJ databases">
        <title>The Natural Products Discovery Center: Release of the First 8490 Sequenced Strains for Exploring Actinobacteria Biosynthetic Diversity.</title>
        <authorList>
            <person name="Kalkreuter E."/>
            <person name="Kautsar S.A."/>
            <person name="Yang D."/>
            <person name="Bader C.D."/>
            <person name="Teijaro C.N."/>
            <person name="Fluegel L."/>
            <person name="Davis C.M."/>
            <person name="Simpson J.R."/>
            <person name="Lauterbach L."/>
            <person name="Steele A.D."/>
            <person name="Gui C."/>
            <person name="Meng S."/>
            <person name="Li G."/>
            <person name="Viehrig K."/>
            <person name="Ye F."/>
            <person name="Su P."/>
            <person name="Kiefer A.F."/>
            <person name="Nichols A."/>
            <person name="Cepeda A.J."/>
            <person name="Yan W."/>
            <person name="Fan B."/>
            <person name="Jiang Y."/>
            <person name="Adhikari A."/>
            <person name="Zheng C.-J."/>
            <person name="Schuster L."/>
            <person name="Cowan T.M."/>
            <person name="Smanski M.J."/>
            <person name="Chevrette M.G."/>
            <person name="De Carvalho L.P.S."/>
            <person name="Shen B."/>
        </authorList>
    </citation>
    <scope>NUCLEOTIDE SEQUENCE [LARGE SCALE GENOMIC DNA]</scope>
    <source>
        <strain evidence="2 3">NPDC006434</strain>
    </source>
</reference>
<proteinExistence type="predicted"/>
<evidence type="ECO:0000313" key="2">
    <source>
        <dbReference type="EMBL" id="MET9846100.1"/>
    </source>
</evidence>
<accession>A0ABV2UYE2</accession>
<feature type="domain" description="HTH luxR-type" evidence="1">
    <location>
        <begin position="288"/>
        <end position="345"/>
    </location>
</feature>
<evidence type="ECO:0000259" key="1">
    <source>
        <dbReference type="SMART" id="SM00421"/>
    </source>
</evidence>
<comment type="caution">
    <text evidence="2">The sequence shown here is derived from an EMBL/GenBank/DDBJ whole genome shotgun (WGS) entry which is preliminary data.</text>
</comment>
<dbReference type="PANTHER" id="PTHR34293:SF1">
    <property type="entry name" value="HTH-TYPE TRANSCRIPTIONAL REGULATOR TRMBL2"/>
    <property type="match status" value="1"/>
</dbReference>
<organism evidence="2 3">
    <name type="scientific">Streptomyces ossamyceticus</name>
    <dbReference type="NCBI Taxonomy" id="249581"/>
    <lineage>
        <taxon>Bacteria</taxon>
        <taxon>Bacillati</taxon>
        <taxon>Actinomycetota</taxon>
        <taxon>Actinomycetes</taxon>
        <taxon>Kitasatosporales</taxon>
        <taxon>Streptomycetaceae</taxon>
        <taxon>Streptomyces</taxon>
    </lineage>
</organism>
<sequence>MNDAGSMGLLGLTAMEERVYRHFLRNPGTTAEDIHLLLHASQDVVGAALRRLTELGLLRRAEATAEGGARAAEDPAAAVSEAGGTLTAADPEVAVGLLTDRRLSELHHELQQVTRPRHLVAELRAEQGAHTQAGGGVERMTNLAQIRDRIDDLAFFAREEILSVEPYRALTRENIAHARPLDSRCLRRGVHIRSVVLKDALDDPATAAYLRELNAQGARIRVAADIAERVLVYDRHTALVPADPSDTSRGALVAQEPGLVASILALFEKIWDQATDLTDLLGAPAPESDSLTPMELEVLKSMCRVTKDEIGARELGVSLRTYRRHVADILRTLGACNRPHAALLARERGWI</sequence>
<dbReference type="EMBL" id="JBEXPZ010000019">
    <property type="protein sequence ID" value="MET9846100.1"/>
    <property type="molecule type" value="Genomic_DNA"/>
</dbReference>
<dbReference type="SMART" id="SM00421">
    <property type="entry name" value="HTH_LUXR"/>
    <property type="match status" value="1"/>
</dbReference>
<dbReference type="RefSeq" id="WP_355397466.1">
    <property type="nucleotide sequence ID" value="NZ_JBEGHN010000002.1"/>
</dbReference>
<dbReference type="Gene3D" id="1.10.10.10">
    <property type="entry name" value="Winged helix-like DNA-binding domain superfamily/Winged helix DNA-binding domain"/>
    <property type="match status" value="1"/>
</dbReference>
<dbReference type="PANTHER" id="PTHR34293">
    <property type="entry name" value="HTH-TYPE TRANSCRIPTIONAL REGULATOR TRMBL2"/>
    <property type="match status" value="1"/>
</dbReference>
<dbReference type="InterPro" id="IPR000792">
    <property type="entry name" value="Tscrpt_reg_LuxR_C"/>
</dbReference>
<keyword evidence="3" id="KW-1185">Reference proteome</keyword>
<evidence type="ECO:0000313" key="3">
    <source>
        <dbReference type="Proteomes" id="UP001550210"/>
    </source>
</evidence>
<gene>
    <name evidence="2" type="ORF">ABZZ21_16340</name>
</gene>
<protein>
    <submittedName>
        <fullName evidence="2">Helix-turn-helix transcriptional regulator</fullName>
    </submittedName>
</protein>
<dbReference type="SUPFAM" id="SSF46785">
    <property type="entry name" value="Winged helix' DNA-binding domain"/>
    <property type="match status" value="1"/>
</dbReference>
<dbReference type="InterPro" id="IPR016032">
    <property type="entry name" value="Sig_transdc_resp-reg_C-effctor"/>
</dbReference>
<dbReference type="InterPro" id="IPR036388">
    <property type="entry name" value="WH-like_DNA-bd_sf"/>
</dbReference>
<dbReference type="InterPro" id="IPR036390">
    <property type="entry name" value="WH_DNA-bd_sf"/>
</dbReference>
<dbReference type="Proteomes" id="UP001550210">
    <property type="component" value="Unassembled WGS sequence"/>
</dbReference>